<dbReference type="Proteomes" id="UP000219193">
    <property type="component" value="Unassembled WGS sequence"/>
</dbReference>
<dbReference type="Gene3D" id="1.20.1280.290">
    <property type="match status" value="1"/>
</dbReference>
<keyword evidence="1" id="KW-0812">Transmembrane</keyword>
<feature type="transmembrane region" description="Helical" evidence="1">
    <location>
        <begin position="6"/>
        <end position="25"/>
    </location>
</feature>
<evidence type="ECO:0000256" key="1">
    <source>
        <dbReference type="SAM" id="Phobius"/>
    </source>
</evidence>
<reference evidence="3" key="1">
    <citation type="submission" date="2017-09" db="EMBL/GenBank/DDBJ databases">
        <authorList>
            <person name="Varghese N."/>
            <person name="Submissions S."/>
        </authorList>
    </citation>
    <scope>NUCLEOTIDE SEQUENCE [LARGE SCALE GENOMIC DNA]</scope>
    <source>
        <strain evidence="3">CGMCC 1.12641</strain>
    </source>
</reference>
<name>A0A285X6K5_9FLAO</name>
<organism evidence="2 3">
    <name type="scientific">Salinimicrobium sediminis</name>
    <dbReference type="NCBI Taxonomy" id="1343891"/>
    <lineage>
        <taxon>Bacteria</taxon>
        <taxon>Pseudomonadati</taxon>
        <taxon>Bacteroidota</taxon>
        <taxon>Flavobacteriia</taxon>
        <taxon>Flavobacteriales</taxon>
        <taxon>Flavobacteriaceae</taxon>
        <taxon>Salinimicrobium</taxon>
    </lineage>
</organism>
<feature type="transmembrane region" description="Helical" evidence="1">
    <location>
        <begin position="55"/>
        <end position="72"/>
    </location>
</feature>
<dbReference type="OrthoDB" id="677174at2"/>
<dbReference type="RefSeq" id="WP_097056718.1">
    <property type="nucleotide sequence ID" value="NZ_OCMF01000003.1"/>
</dbReference>
<evidence type="ECO:0008006" key="4">
    <source>
        <dbReference type="Google" id="ProtNLM"/>
    </source>
</evidence>
<proteinExistence type="predicted"/>
<keyword evidence="1" id="KW-1133">Transmembrane helix</keyword>
<keyword evidence="1" id="KW-0472">Membrane</keyword>
<keyword evidence="3" id="KW-1185">Reference proteome</keyword>
<protein>
    <recommendedName>
        <fullName evidence="4">Inner membrane protein</fullName>
    </recommendedName>
</protein>
<accession>A0A285X6K5</accession>
<evidence type="ECO:0000313" key="3">
    <source>
        <dbReference type="Proteomes" id="UP000219193"/>
    </source>
</evidence>
<sequence length="79" mass="9146">MELFGISYVEWIGYLASLVLLLSFLMRNITTLRYINSLGCLLFVIYGFLLDSWPITITNGAIILINIYYLFINRKNSES</sequence>
<gene>
    <name evidence="2" type="ORF">SAMN06296241_2517</name>
</gene>
<dbReference type="EMBL" id="OCMF01000003">
    <property type="protein sequence ID" value="SOC80952.1"/>
    <property type="molecule type" value="Genomic_DNA"/>
</dbReference>
<dbReference type="AlphaFoldDB" id="A0A285X6K5"/>
<evidence type="ECO:0000313" key="2">
    <source>
        <dbReference type="EMBL" id="SOC80952.1"/>
    </source>
</evidence>
<feature type="transmembrane region" description="Helical" evidence="1">
    <location>
        <begin position="32"/>
        <end position="49"/>
    </location>
</feature>